<organism evidence="4 5">
    <name type="scientific">Trapa natans</name>
    <name type="common">Water chestnut</name>
    <dbReference type="NCBI Taxonomy" id="22666"/>
    <lineage>
        <taxon>Eukaryota</taxon>
        <taxon>Viridiplantae</taxon>
        <taxon>Streptophyta</taxon>
        <taxon>Embryophyta</taxon>
        <taxon>Tracheophyta</taxon>
        <taxon>Spermatophyta</taxon>
        <taxon>Magnoliopsida</taxon>
        <taxon>eudicotyledons</taxon>
        <taxon>Gunneridae</taxon>
        <taxon>Pentapetalae</taxon>
        <taxon>rosids</taxon>
        <taxon>malvids</taxon>
        <taxon>Myrtales</taxon>
        <taxon>Lythraceae</taxon>
        <taxon>Trapa</taxon>
    </lineage>
</organism>
<dbReference type="Pfam" id="PF04783">
    <property type="entry name" value="DUF630"/>
    <property type="match status" value="1"/>
</dbReference>
<feature type="compositionally biased region" description="Basic and acidic residues" evidence="1">
    <location>
        <begin position="254"/>
        <end position="265"/>
    </location>
</feature>
<feature type="compositionally biased region" description="Basic and acidic residues" evidence="1">
    <location>
        <begin position="316"/>
        <end position="329"/>
    </location>
</feature>
<sequence>MGAANSKVEEDKALQLCRERKRFVKQALEARSSLAEAHVAYIQSLKATGTALRKFAEPEPRNESSLYTSTNATSEPLPLTDKSLSQFSFTSPSFSHRVDTTESTASPSPSPPISTQFRADHLKFKSDSSKEVEERISSPAIGTVITSDTPPDTTPGVAKRPDSSHLNGSHFPPGTPPWDYFGLSHPIDHQFSFQEGNLLNSNQGLENADHIRRLGEVKDIPDLEEDEERSYLRETGEESQESENEFDEPSTDTLIRRFENIDRGNDQGIAGPSSKALPSGGSVASEDESLNGEGSDSPDATSSLKSGSSAVAPLVDGKKEVGKNDTESNIEPKDFITSIRHIERLFEEASESGKEVPRMLEVNMSQLSVVIPPKKSVSLTSVYLRACFSWGQGRRQVQEEPAQAAIKYLTLNNMVSPSPSSSNPLQLSSMDNFEEMKGNVFNNFGMASGSHASTLDRLYAWERKLCDEVKASEIIRKEYDWKCKALRKLESKAQTSQRIDKARADVKDLHSRIGVAIHRIDSISKKIEELRDKELQPQLEELIEGFGRMWDEMFECHRLQYQIMAVALSNNTKLSVFSESQRQITIGLESELTYLSLSFTKWVGAQETYFQAMSSWLLKCITLSQKSFKKKKRPQFPHWRRSVPPIYATCEVWLEKLRKLPSRELVDSITNLAAETHKFAPRQGKSHGKGAKRPPPTSREAENRAQAVPSMSRDDEAPEDLNLTFDRFRSRLVEFLDMLSQYSGSSVNMYRKLKEEIVEAKNNYDRQMSRPRA</sequence>
<evidence type="ECO:0000313" key="5">
    <source>
        <dbReference type="Proteomes" id="UP001346149"/>
    </source>
</evidence>
<comment type="caution">
    <text evidence="4">The sequence shown here is derived from an EMBL/GenBank/DDBJ whole genome shotgun (WGS) entry which is preliminary data.</text>
</comment>
<feature type="compositionally biased region" description="Acidic residues" evidence="1">
    <location>
        <begin position="237"/>
        <end position="250"/>
    </location>
</feature>
<name>A0AAN7KBC2_TRANT</name>
<feature type="domain" description="DUF632" evidence="2">
    <location>
        <begin position="337"/>
        <end position="677"/>
    </location>
</feature>
<feature type="compositionally biased region" description="Basic and acidic residues" evidence="1">
    <location>
        <begin position="118"/>
        <end position="136"/>
    </location>
</feature>
<accession>A0AAN7KBC2</accession>
<evidence type="ECO:0000313" key="4">
    <source>
        <dbReference type="EMBL" id="KAK4763167.1"/>
    </source>
</evidence>
<dbReference type="PANTHER" id="PTHR21450:SF6">
    <property type="entry name" value="EXPRESSED PROTEIN"/>
    <property type="match status" value="1"/>
</dbReference>
<evidence type="ECO:0000259" key="3">
    <source>
        <dbReference type="Pfam" id="PF04783"/>
    </source>
</evidence>
<proteinExistence type="predicted"/>
<feature type="region of interest" description="Disordered" evidence="1">
    <location>
        <begin position="676"/>
        <end position="717"/>
    </location>
</feature>
<feature type="region of interest" description="Disordered" evidence="1">
    <location>
        <begin position="53"/>
        <end position="80"/>
    </location>
</feature>
<dbReference type="Proteomes" id="UP001346149">
    <property type="component" value="Unassembled WGS sequence"/>
</dbReference>
<gene>
    <name evidence="4" type="ORF">SAY86_008935</name>
</gene>
<dbReference type="InterPro" id="IPR006867">
    <property type="entry name" value="DUF632"/>
</dbReference>
<feature type="compositionally biased region" description="Polar residues" evidence="1">
    <location>
        <begin position="63"/>
        <end position="74"/>
    </location>
</feature>
<feature type="region of interest" description="Disordered" evidence="1">
    <location>
        <begin position="216"/>
        <end position="329"/>
    </location>
</feature>
<evidence type="ECO:0000259" key="2">
    <source>
        <dbReference type="Pfam" id="PF04782"/>
    </source>
</evidence>
<evidence type="ECO:0000256" key="1">
    <source>
        <dbReference type="SAM" id="MobiDB-lite"/>
    </source>
</evidence>
<dbReference type="PANTHER" id="PTHR21450">
    <property type="entry name" value="PROTEIN ALTERED PHOSPHATE STARVATION RESPONSE 1"/>
    <property type="match status" value="1"/>
</dbReference>
<protein>
    <submittedName>
        <fullName evidence="4">Uncharacterized protein</fullName>
    </submittedName>
</protein>
<dbReference type="InterPro" id="IPR006868">
    <property type="entry name" value="DUF630"/>
</dbReference>
<feature type="region of interest" description="Disordered" evidence="1">
    <location>
        <begin position="93"/>
        <end position="173"/>
    </location>
</feature>
<dbReference type="EMBL" id="JAXQNO010000024">
    <property type="protein sequence ID" value="KAK4763167.1"/>
    <property type="molecule type" value="Genomic_DNA"/>
</dbReference>
<dbReference type="Pfam" id="PF04782">
    <property type="entry name" value="DUF632"/>
    <property type="match status" value="1"/>
</dbReference>
<feature type="domain" description="DUF630" evidence="3">
    <location>
        <begin position="1"/>
        <end position="59"/>
    </location>
</feature>
<feature type="compositionally biased region" description="Polar residues" evidence="1">
    <location>
        <begin position="292"/>
        <end position="309"/>
    </location>
</feature>
<dbReference type="AlphaFoldDB" id="A0AAN7KBC2"/>
<keyword evidence="5" id="KW-1185">Reference proteome</keyword>
<reference evidence="4 5" key="1">
    <citation type="journal article" date="2023" name="Hortic Res">
        <title>Pangenome of water caltrop reveals structural variations and asymmetric subgenome divergence after allopolyploidization.</title>
        <authorList>
            <person name="Zhang X."/>
            <person name="Chen Y."/>
            <person name="Wang L."/>
            <person name="Yuan Y."/>
            <person name="Fang M."/>
            <person name="Shi L."/>
            <person name="Lu R."/>
            <person name="Comes H.P."/>
            <person name="Ma Y."/>
            <person name="Chen Y."/>
            <person name="Huang G."/>
            <person name="Zhou Y."/>
            <person name="Zheng Z."/>
            <person name="Qiu Y."/>
        </authorList>
    </citation>
    <scope>NUCLEOTIDE SEQUENCE [LARGE SCALE GENOMIC DNA]</scope>
    <source>
        <strain evidence="4">F231</strain>
    </source>
</reference>